<comment type="caution">
    <text evidence="1">The sequence shown here is derived from an EMBL/GenBank/DDBJ whole genome shotgun (WGS) entry which is preliminary data.</text>
</comment>
<name>A0A972F612_9RHOO</name>
<protein>
    <submittedName>
        <fullName evidence="1">Uncharacterized protein</fullName>
    </submittedName>
</protein>
<accession>A0A972F612</accession>
<dbReference type="RefSeq" id="WP_168986887.1">
    <property type="nucleotide sequence ID" value="NZ_CAWPHM010000055.1"/>
</dbReference>
<sequence>MNWSIALIVLAAGLFAWFALTALNSRVRERRISPAKRTFSPFHAVAIRPRGVGCEMAKALSGRRFLADEAPRLPLDHCDREDCRCMYVHFDDRRRGERRIWATVAPDGGDRRDRGPGRRVADRFGFG</sequence>
<reference evidence="1" key="1">
    <citation type="submission" date="2019-12" db="EMBL/GenBank/DDBJ databases">
        <title>Comparative genomics gives insights into the taxonomy of the Azoarcus-Aromatoleum group and reveals separate origins of nif in the plant-associated Azoarcus and non-plant-associated Aromatoleum sub-groups.</title>
        <authorList>
            <person name="Lafos M."/>
            <person name="Maluk M."/>
            <person name="Batista M."/>
            <person name="Junghare M."/>
            <person name="Carmona M."/>
            <person name="Faoro H."/>
            <person name="Cruz L.M."/>
            <person name="Battistoni F."/>
            <person name="De Souza E."/>
            <person name="Pedrosa F."/>
            <person name="Chen W.-M."/>
            <person name="Poole P.S."/>
            <person name="Dixon R.A."/>
            <person name="James E.K."/>
        </authorList>
    </citation>
    <scope>NUCLEOTIDE SEQUENCE</scope>
    <source>
        <strain evidence="1">NSC3</strain>
    </source>
</reference>
<evidence type="ECO:0000313" key="1">
    <source>
        <dbReference type="EMBL" id="NMG02096.1"/>
    </source>
</evidence>
<evidence type="ECO:0000313" key="2">
    <source>
        <dbReference type="Proteomes" id="UP000599523"/>
    </source>
</evidence>
<dbReference type="EMBL" id="WTVM01000014">
    <property type="protein sequence ID" value="NMG02096.1"/>
    <property type="molecule type" value="Genomic_DNA"/>
</dbReference>
<dbReference type="AlphaFoldDB" id="A0A972F612"/>
<organism evidence="1 2">
    <name type="scientific">Azoarcus taiwanensis</name>
    <dbReference type="NCBI Taxonomy" id="666964"/>
    <lineage>
        <taxon>Bacteria</taxon>
        <taxon>Pseudomonadati</taxon>
        <taxon>Pseudomonadota</taxon>
        <taxon>Betaproteobacteria</taxon>
        <taxon>Rhodocyclales</taxon>
        <taxon>Zoogloeaceae</taxon>
        <taxon>Azoarcus</taxon>
    </lineage>
</organism>
<gene>
    <name evidence="1" type="ORF">GPA21_03810</name>
</gene>
<keyword evidence="2" id="KW-1185">Reference proteome</keyword>
<proteinExistence type="predicted"/>
<dbReference type="Proteomes" id="UP000599523">
    <property type="component" value="Unassembled WGS sequence"/>
</dbReference>